<dbReference type="SUPFAM" id="SSF53850">
    <property type="entry name" value="Periplasmic binding protein-like II"/>
    <property type="match status" value="1"/>
</dbReference>
<dbReference type="GO" id="GO:0003677">
    <property type="term" value="F:DNA binding"/>
    <property type="evidence" value="ECO:0007669"/>
    <property type="project" value="UniProtKB-KW"/>
</dbReference>
<evidence type="ECO:0000256" key="1">
    <source>
        <dbReference type="ARBA" id="ARBA00009437"/>
    </source>
</evidence>
<dbReference type="InterPro" id="IPR036390">
    <property type="entry name" value="WH_DNA-bd_sf"/>
</dbReference>
<proteinExistence type="inferred from homology"/>
<evidence type="ECO:0000313" key="7">
    <source>
        <dbReference type="EMBL" id="VVE63360.1"/>
    </source>
</evidence>
<keyword evidence="2" id="KW-0805">Transcription regulation</keyword>
<feature type="region of interest" description="Disordered" evidence="5">
    <location>
        <begin position="1"/>
        <end position="53"/>
    </location>
</feature>
<organism evidence="7 8">
    <name type="scientific">Pandoraea captiosa</name>
    <dbReference type="NCBI Taxonomy" id="2508302"/>
    <lineage>
        <taxon>Bacteria</taxon>
        <taxon>Pseudomonadati</taxon>
        <taxon>Pseudomonadota</taxon>
        <taxon>Betaproteobacteria</taxon>
        <taxon>Burkholderiales</taxon>
        <taxon>Burkholderiaceae</taxon>
        <taxon>Pandoraea</taxon>
    </lineage>
</organism>
<dbReference type="Pfam" id="PF00126">
    <property type="entry name" value="HTH_1"/>
    <property type="match status" value="1"/>
</dbReference>
<keyword evidence="4" id="KW-0804">Transcription</keyword>
<dbReference type="GO" id="GO:0005829">
    <property type="term" value="C:cytosol"/>
    <property type="evidence" value="ECO:0007669"/>
    <property type="project" value="TreeGrafter"/>
</dbReference>
<evidence type="ECO:0000256" key="2">
    <source>
        <dbReference type="ARBA" id="ARBA00023015"/>
    </source>
</evidence>
<dbReference type="InterPro" id="IPR000847">
    <property type="entry name" value="LysR_HTH_N"/>
</dbReference>
<dbReference type="InterPro" id="IPR050950">
    <property type="entry name" value="HTH-type_LysR_regulators"/>
</dbReference>
<sequence length="368" mass="39433">MATSSRRPEHTGHTTRTTRTTRTTIKADASSPARAAPAGATVPATASAQTSAGVPPLAPLPPLPPLPALTLRQVQYFVALAHSRSFTQAAQALSVTQPALTAAIRQIEFLLGGRLFERSAHRLTLTEAGATILPLAERLLNAARGTFDDMASTFTLQAQTVRIGFIPSVAARLLPVLGTLRDAHPNVRFALSDLPNSELVAALARGEIDLGVGIRDQADEAGHAASAEGFRCDDLFDDEIVLVARRDDPLASAGSITWSQLTERDLAVFVRGNVSDSLQRTGGSQNLRLEPKYRMEYTEPLYALVRSGLALAILPRLYTLHLHDPALVALDVVSPRVTRTVALMSLVGKERGPQVSACRDWIAEHLAT</sequence>
<dbReference type="GO" id="GO:0003700">
    <property type="term" value="F:DNA-binding transcription factor activity"/>
    <property type="evidence" value="ECO:0007669"/>
    <property type="project" value="InterPro"/>
</dbReference>
<gene>
    <name evidence="7" type="ORF">PCA31118_01235</name>
</gene>
<comment type="similarity">
    <text evidence="1">Belongs to the LysR transcriptional regulatory family.</text>
</comment>
<evidence type="ECO:0000313" key="8">
    <source>
        <dbReference type="Proteomes" id="UP000414136"/>
    </source>
</evidence>
<evidence type="ECO:0000256" key="3">
    <source>
        <dbReference type="ARBA" id="ARBA00023125"/>
    </source>
</evidence>
<dbReference type="InterPro" id="IPR036388">
    <property type="entry name" value="WH-like_DNA-bd_sf"/>
</dbReference>
<dbReference type="InterPro" id="IPR005119">
    <property type="entry name" value="LysR_subst-bd"/>
</dbReference>
<accession>A0A5E4ZTT1</accession>
<dbReference type="AlphaFoldDB" id="A0A5E4ZTT1"/>
<dbReference type="FunFam" id="1.10.10.10:FF:000001">
    <property type="entry name" value="LysR family transcriptional regulator"/>
    <property type="match status" value="1"/>
</dbReference>
<reference evidence="7 8" key="1">
    <citation type="submission" date="2019-08" db="EMBL/GenBank/DDBJ databases">
        <authorList>
            <person name="Peeters C."/>
        </authorList>
    </citation>
    <scope>NUCLEOTIDE SEQUENCE [LARGE SCALE GENOMIC DNA]</scope>
    <source>
        <strain evidence="7 8">LMG 31118</strain>
    </source>
</reference>
<feature type="domain" description="HTH lysR-type" evidence="6">
    <location>
        <begin position="69"/>
        <end position="126"/>
    </location>
</feature>
<dbReference type="EMBL" id="CABPSQ010000002">
    <property type="protein sequence ID" value="VVE63360.1"/>
    <property type="molecule type" value="Genomic_DNA"/>
</dbReference>
<protein>
    <submittedName>
        <fullName evidence="7">LysR family transcriptional regulator</fullName>
    </submittedName>
</protein>
<evidence type="ECO:0000259" key="6">
    <source>
        <dbReference type="PROSITE" id="PS50931"/>
    </source>
</evidence>
<dbReference type="PROSITE" id="PS50931">
    <property type="entry name" value="HTH_LYSR"/>
    <property type="match status" value="1"/>
</dbReference>
<dbReference type="OrthoDB" id="8713720at2"/>
<keyword evidence="3" id="KW-0238">DNA-binding</keyword>
<evidence type="ECO:0000256" key="4">
    <source>
        <dbReference type="ARBA" id="ARBA00023163"/>
    </source>
</evidence>
<dbReference type="Proteomes" id="UP000414136">
    <property type="component" value="Unassembled WGS sequence"/>
</dbReference>
<evidence type="ECO:0000256" key="5">
    <source>
        <dbReference type="SAM" id="MobiDB-lite"/>
    </source>
</evidence>
<dbReference type="RefSeq" id="WP_150624043.1">
    <property type="nucleotide sequence ID" value="NZ_CABPSQ010000002.1"/>
</dbReference>
<dbReference type="PRINTS" id="PR00039">
    <property type="entry name" value="HTHLYSR"/>
</dbReference>
<dbReference type="PANTHER" id="PTHR30419:SF8">
    <property type="entry name" value="NITROGEN ASSIMILATION TRANSCRIPTIONAL ACTIVATOR-RELATED"/>
    <property type="match status" value="1"/>
</dbReference>
<feature type="compositionally biased region" description="Basic and acidic residues" evidence="5">
    <location>
        <begin position="1"/>
        <end position="12"/>
    </location>
</feature>
<name>A0A5E4ZTT1_9BURK</name>
<dbReference type="CDD" id="cd05466">
    <property type="entry name" value="PBP2_LTTR_substrate"/>
    <property type="match status" value="1"/>
</dbReference>
<dbReference type="Gene3D" id="1.10.10.10">
    <property type="entry name" value="Winged helix-like DNA-binding domain superfamily/Winged helix DNA-binding domain"/>
    <property type="match status" value="1"/>
</dbReference>
<dbReference type="Gene3D" id="3.40.190.10">
    <property type="entry name" value="Periplasmic binding protein-like II"/>
    <property type="match status" value="2"/>
</dbReference>
<dbReference type="SUPFAM" id="SSF46785">
    <property type="entry name" value="Winged helix' DNA-binding domain"/>
    <property type="match status" value="1"/>
</dbReference>
<dbReference type="Pfam" id="PF03466">
    <property type="entry name" value="LysR_substrate"/>
    <property type="match status" value="1"/>
</dbReference>
<feature type="compositionally biased region" description="Low complexity" evidence="5">
    <location>
        <begin position="14"/>
        <end position="48"/>
    </location>
</feature>
<keyword evidence="8" id="KW-1185">Reference proteome</keyword>
<dbReference type="PANTHER" id="PTHR30419">
    <property type="entry name" value="HTH-TYPE TRANSCRIPTIONAL REGULATOR YBHD"/>
    <property type="match status" value="1"/>
</dbReference>